<accession>F1N405</accession>
<feature type="compositionally biased region" description="Low complexity" evidence="7">
    <location>
        <begin position="157"/>
        <end position="171"/>
    </location>
</feature>
<dbReference type="AlphaFoldDB" id="F1N405"/>
<dbReference type="Bgee" id="ENSBTAG00000011104">
    <property type="expression patterns" value="Expressed in occipital lobe and 102 other cell types or tissues"/>
</dbReference>
<comment type="subcellular location">
    <subcellularLocation>
        <location evidence="1 6">Endoplasmic reticulum membrane</location>
        <topology evidence="1 6">Multi-pass membrane protein</topology>
    </subcellularLocation>
</comment>
<dbReference type="GO" id="GO:1905580">
    <property type="term" value="P:positive regulation of ERBB3 signaling pathway"/>
    <property type="evidence" value="ECO:0007669"/>
    <property type="project" value="Ensembl"/>
</dbReference>
<dbReference type="GO" id="GO:0021801">
    <property type="term" value="P:cerebral cortex radial glia-guided migration"/>
    <property type="evidence" value="ECO:0007669"/>
    <property type="project" value="Ensembl"/>
</dbReference>
<dbReference type="GO" id="GO:0031625">
    <property type="term" value="F:ubiquitin protein ligase binding"/>
    <property type="evidence" value="ECO:0007669"/>
    <property type="project" value="Ensembl"/>
</dbReference>
<feature type="compositionally biased region" description="Basic and acidic residues" evidence="7">
    <location>
        <begin position="423"/>
        <end position="448"/>
    </location>
</feature>
<evidence type="ECO:0000256" key="2">
    <source>
        <dbReference type="ARBA" id="ARBA00022692"/>
    </source>
</evidence>
<feature type="compositionally biased region" description="Low complexity" evidence="7">
    <location>
        <begin position="62"/>
        <end position="85"/>
    </location>
</feature>
<dbReference type="GO" id="GO:0005635">
    <property type="term" value="C:nuclear envelope"/>
    <property type="evidence" value="ECO:0007669"/>
    <property type="project" value="Ensembl"/>
</dbReference>
<feature type="compositionally biased region" description="Low complexity" evidence="7">
    <location>
        <begin position="103"/>
        <end position="124"/>
    </location>
</feature>
<dbReference type="PROSITE" id="PS50845">
    <property type="entry name" value="RETICULON"/>
    <property type="match status" value="1"/>
</dbReference>
<feature type="compositionally biased region" description="Acidic residues" evidence="7">
    <location>
        <begin position="32"/>
        <end position="55"/>
    </location>
</feature>
<dbReference type="GO" id="GO:0061462">
    <property type="term" value="P:protein localization to lysosome"/>
    <property type="evidence" value="ECO:0007669"/>
    <property type="project" value="Ensembl"/>
</dbReference>
<proteinExistence type="evidence at protein level"/>
<evidence type="ECO:0000259" key="8">
    <source>
        <dbReference type="PROSITE" id="PS50845"/>
    </source>
</evidence>
<sequence>MEDMDQSPLVSSSSDSPPRPQPAFKYQFVKEPEDEEEEEEEEEDEDEDEDLEELEVLERKPAAALSAAPVAAAATAATPASAPLVDFGNDFVPPAPRGPLPAAPLAAPERQPSWDPSPVSSSVPAPSPPSITADSPSKLFEDEEPPARPPPPPPADVSPEAEPSWTSVVPAPAAPPSTPAAPKRRGSSGSVDETLFALPAASEPVIHSSAEKVMDLKEQPGNTVSAGQEDFPSVLLETAASLPSLSPLSAAAFKEREYLGDLPAVLPTEGTLPATSNEASKAFSEKAKNPFVERNLTEFSELEYSEMESSFSGSQKAEPAVTVANPRDEIVVRSKDKEEDLVSLNILHTQQELSTVLTKSVEEEDRVLSPEKTKDSFKEKGVAAEASMREEYADFKPFERVWEVKDTYKQDSDVLVAGGNIESKLEGKVDKKHFSDSLEQTNREKDSESSNDDTSFPSTPEAVRGGSGAYITCAPFNPTTENVSTNIFPLLEDHTSENKTDEKKIEEKKAQIVTEKNASVKTSNPFLMAAQESKTDYVTTDHVSKVTEEVVANMPEGLTPDLVQEACESELNEATGTKIAFETKMDLVQTSEAVQESLYPVTQLCPSFEESEATPSPVLPDIVMEAPLNSVVPSAGASAVQLSSSPLETPPSVNYESIKFEPENPPPYEEAMNVSLKKESGMNEEITEPEGISVAVQETEAPYISIACDLIKETKISTEPTPDFSSYSEIAEVAQPVPEHSELVEDSSPDSEPVDLFSDDSIPEVPQKQDEAVILVKENLTEISSESMTGHDNKGKLSASPSPEGGKPYLESFQPSLGITKDTLAPDEVSALTQKEKIPLQMEELNTAVYSSDGLFIAQEANLRESETFSDSSPIEIIDEFPTFVSSKADSSPTLAREYTDLEVAHKSEIADIQDGAGSLACAGLPHDLSFKSIQPKEEVHVPDEFSKDRGDVSKVPILPPDVSALDAQAEIGSIEKPKVLVKEAERKLPSDTEKERRSPSAIFSAELSKTSVVDLLYWRDIKKTGVVFGASLFLLLSLTVFSIVSVTAYIALALLSVTISFRIYKGVIQAIQKSDEGHPFRAYLESEVAISEELVQKYSNSALGHVNCTIKELRRLFLVDDLVDSLKFAVLMWVFTYVGALFNGLTLLILALISLFSVPVIYERHQAQIDHYLGLANKNVKDAMAKCTGLGQQCGIFMLRHSSQFQSDLKCELPEDFFPNIWIIDSVST</sequence>
<evidence type="ECO:0000256" key="1">
    <source>
        <dbReference type="ARBA" id="ARBA00004477"/>
    </source>
</evidence>
<keyword evidence="10" id="KW-1185">Reference proteome</keyword>
<dbReference type="InParanoid" id="F1N405"/>
<dbReference type="GO" id="GO:0150052">
    <property type="term" value="P:regulation of postsynapse assembly"/>
    <property type="evidence" value="ECO:0007669"/>
    <property type="project" value="Ensembl"/>
</dbReference>
<dbReference type="Reactome" id="R-BTA-193634">
    <property type="pathway name" value="Axonal growth inhibition (RHOA activation)"/>
</dbReference>
<dbReference type="Pfam" id="PF02453">
    <property type="entry name" value="Reticulon"/>
    <property type="match status" value="1"/>
</dbReference>
<evidence type="ECO:0000256" key="4">
    <source>
        <dbReference type="ARBA" id="ARBA00022989"/>
    </source>
</evidence>
<organism evidence="9 10">
    <name type="scientific">Bos taurus</name>
    <name type="common">Bovine</name>
    <dbReference type="NCBI Taxonomy" id="9913"/>
    <lineage>
        <taxon>Eukaryota</taxon>
        <taxon>Metazoa</taxon>
        <taxon>Chordata</taxon>
        <taxon>Craniata</taxon>
        <taxon>Vertebrata</taxon>
        <taxon>Euteleostomi</taxon>
        <taxon>Mammalia</taxon>
        <taxon>Eutheria</taxon>
        <taxon>Laurasiatheria</taxon>
        <taxon>Artiodactyla</taxon>
        <taxon>Ruminantia</taxon>
        <taxon>Pecora</taxon>
        <taxon>Bovidae</taxon>
        <taxon>Bovinae</taxon>
        <taxon>Bos</taxon>
    </lineage>
</organism>
<reference evidence="9" key="3">
    <citation type="submission" date="2025-09" db="UniProtKB">
        <authorList>
            <consortium name="Ensembl"/>
        </authorList>
    </citation>
    <scope>IDENTIFICATION</scope>
    <source>
        <strain evidence="9">Hereford</strain>
    </source>
</reference>
<dbReference type="VGNC" id="VGNC:106907">
    <property type="gene designation" value="RTN4"/>
</dbReference>
<dbReference type="GO" id="GO:0071787">
    <property type="term" value="P:endoplasmic reticulum tubular network formation"/>
    <property type="evidence" value="ECO:0000318"/>
    <property type="project" value="GO_Central"/>
</dbReference>
<dbReference type="GO" id="GO:0098826">
    <property type="term" value="C:endoplasmic reticulum tubular network membrane"/>
    <property type="evidence" value="ECO:0007669"/>
    <property type="project" value="Ensembl"/>
</dbReference>
<keyword evidence="3 6" id="KW-0256">Endoplasmic reticulum</keyword>
<dbReference type="GO" id="GO:0014069">
    <property type="term" value="C:postsynaptic density"/>
    <property type="evidence" value="ECO:0000318"/>
    <property type="project" value="GO_Central"/>
</dbReference>
<dbReference type="GlyGen" id="F1N405">
    <property type="glycosylation" value="4 sites"/>
</dbReference>
<dbReference type="Ensembl" id="ENSBTAT00000014745.6">
    <property type="protein sequence ID" value="ENSBTAP00000014745.5"/>
    <property type="gene ID" value="ENSBTAG00000011104.7"/>
</dbReference>
<evidence type="ECO:0007829" key="12">
    <source>
        <dbReference type="PeptideAtlas" id="F1N405"/>
    </source>
</evidence>
<dbReference type="GO" id="GO:0007413">
    <property type="term" value="P:axonal fasciculation"/>
    <property type="evidence" value="ECO:0007669"/>
    <property type="project" value="Ensembl"/>
</dbReference>
<dbReference type="eggNOG" id="KOG1792">
    <property type="taxonomic scope" value="Eukaryota"/>
</dbReference>
<dbReference type="PANTHER" id="PTHR45799">
    <property type="entry name" value="RETICULON-LIKE PROTEIN"/>
    <property type="match status" value="1"/>
</dbReference>
<keyword evidence="4 6" id="KW-1133">Transmembrane helix</keyword>
<feature type="compositionally biased region" description="Low complexity" evidence="7">
    <location>
        <begin position="7"/>
        <end position="16"/>
    </location>
</feature>
<name>F1N405_BOVIN</name>
<feature type="region of interest" description="Disordered" evidence="7">
    <location>
        <begin position="413"/>
        <end position="469"/>
    </location>
</feature>
<reference evidence="9" key="1">
    <citation type="submission" date="2018-03" db="EMBL/GenBank/DDBJ databases">
        <title>ARS-UCD1.2.</title>
        <authorList>
            <person name="Rosen B.D."/>
            <person name="Bickhart D.M."/>
            <person name="Koren S."/>
            <person name="Schnabel R.D."/>
            <person name="Hall R."/>
            <person name="Zimin A."/>
            <person name="Dreischer C."/>
            <person name="Schultheiss S."/>
            <person name="Schroeder S.G."/>
            <person name="Elsik C.G."/>
            <person name="Couldrey C."/>
            <person name="Liu G.E."/>
            <person name="Van Tassell C.P."/>
            <person name="Phillippy A.M."/>
            <person name="Smith T.P.L."/>
            <person name="Medrano J.F."/>
        </authorList>
    </citation>
    <scope>NUCLEOTIDE SEQUENCE [LARGE SCALE GENOMIC DNA]</scope>
    <source>
        <strain evidence="9">Hereford</strain>
    </source>
</reference>
<dbReference type="InterPro" id="IPR046964">
    <property type="entry name" value="RTN1-4"/>
</dbReference>
<dbReference type="PANTHER" id="PTHR45799:SF1">
    <property type="entry name" value="RETICULON-4"/>
    <property type="match status" value="1"/>
</dbReference>
<dbReference type="GO" id="GO:1905552">
    <property type="term" value="P:positive regulation of protein localization to endoplasmic reticulum"/>
    <property type="evidence" value="ECO:0007669"/>
    <property type="project" value="Ensembl"/>
</dbReference>
<dbReference type="SMR" id="F1N405"/>
<feature type="compositionally biased region" description="Pro residues" evidence="7">
    <location>
        <begin position="93"/>
        <end position="102"/>
    </location>
</feature>
<dbReference type="PaxDb" id="9913-ENSBTAP00000014745"/>
<dbReference type="GO" id="GO:0033601">
    <property type="term" value="P:positive regulation of mammary gland epithelial cell proliferation"/>
    <property type="evidence" value="ECO:0007669"/>
    <property type="project" value="Ensembl"/>
</dbReference>
<keyword evidence="12" id="KW-1267">Proteomics identification</keyword>
<keyword evidence="2 6" id="KW-0812">Transmembrane</keyword>
<dbReference type="GO" id="GO:0030182">
    <property type="term" value="P:neuron differentiation"/>
    <property type="evidence" value="ECO:0000318"/>
    <property type="project" value="GO_Central"/>
</dbReference>
<gene>
    <name evidence="9 11" type="primary">RTN4</name>
</gene>
<dbReference type="GO" id="GO:0098978">
    <property type="term" value="C:glutamatergic synapse"/>
    <property type="evidence" value="ECO:0007669"/>
    <property type="project" value="Ensembl"/>
</dbReference>
<dbReference type="GO" id="GO:1990809">
    <property type="term" value="P:endoplasmic reticulum tubular network membrane organization"/>
    <property type="evidence" value="ECO:0000318"/>
    <property type="project" value="GO_Central"/>
</dbReference>
<dbReference type="GO" id="GO:1902430">
    <property type="term" value="P:negative regulation of amyloid-beta formation"/>
    <property type="evidence" value="ECO:0007669"/>
    <property type="project" value="Ensembl"/>
</dbReference>
<evidence type="ECO:0000256" key="5">
    <source>
        <dbReference type="ARBA" id="ARBA00023136"/>
    </source>
</evidence>
<reference evidence="9" key="2">
    <citation type="submission" date="2025-08" db="UniProtKB">
        <authorList>
            <consortium name="Ensembl"/>
        </authorList>
    </citation>
    <scope>IDENTIFICATION</scope>
    <source>
        <strain evidence="9">Hereford</strain>
    </source>
</reference>
<evidence type="ECO:0000313" key="11">
    <source>
        <dbReference type="VGNC" id="VGNC:106907"/>
    </source>
</evidence>
<evidence type="ECO:0000256" key="6">
    <source>
        <dbReference type="RuleBase" id="RU210713"/>
    </source>
</evidence>
<dbReference type="FunFam" id="1.20.5.2480:FF:000001">
    <property type="entry name" value="Reticulon"/>
    <property type="match status" value="1"/>
</dbReference>
<dbReference type="InterPro" id="IPR003388">
    <property type="entry name" value="Reticulon"/>
</dbReference>
<dbReference type="VEuPathDB" id="HostDB:ENSBTAG00000011104"/>
<dbReference type="GO" id="GO:0051897">
    <property type="term" value="P:positive regulation of phosphatidylinositol 3-kinase/protein kinase B signal transduction"/>
    <property type="evidence" value="ECO:0007669"/>
    <property type="project" value="Ensembl"/>
</dbReference>
<dbReference type="GO" id="GO:0005789">
    <property type="term" value="C:endoplasmic reticulum membrane"/>
    <property type="evidence" value="ECO:0000318"/>
    <property type="project" value="GO_Central"/>
</dbReference>
<dbReference type="OrthoDB" id="567788at2759"/>
<dbReference type="GO" id="GO:0043025">
    <property type="term" value="C:neuronal cell body"/>
    <property type="evidence" value="ECO:0007669"/>
    <property type="project" value="Ensembl"/>
</dbReference>
<evidence type="ECO:0000256" key="3">
    <source>
        <dbReference type="ARBA" id="ARBA00022824"/>
    </source>
</evidence>
<evidence type="ECO:0000256" key="7">
    <source>
        <dbReference type="SAM" id="MobiDB-lite"/>
    </source>
</evidence>
<dbReference type="GO" id="GO:0050821">
    <property type="term" value="P:protein stabilization"/>
    <property type="evidence" value="ECO:0007669"/>
    <property type="project" value="Ensembl"/>
</dbReference>
<dbReference type="GO" id="GO:0007420">
    <property type="term" value="P:brain development"/>
    <property type="evidence" value="ECO:0000318"/>
    <property type="project" value="GO_Central"/>
</dbReference>
<dbReference type="GO" id="GO:0010634">
    <property type="term" value="P:positive regulation of epithelial cell migration"/>
    <property type="evidence" value="ECO:0007669"/>
    <property type="project" value="Ensembl"/>
</dbReference>
<dbReference type="GO" id="GO:0034165">
    <property type="term" value="P:positive regulation of toll-like receptor 9 signaling pathway"/>
    <property type="evidence" value="ECO:0007669"/>
    <property type="project" value="Ensembl"/>
</dbReference>
<dbReference type="GeneTree" id="ENSGT00940000156568"/>
<dbReference type="STRING" id="9913.ENSBTAP00000014745"/>
<evidence type="ECO:0000313" key="10">
    <source>
        <dbReference type="Proteomes" id="UP000009136"/>
    </source>
</evidence>
<dbReference type="FunCoup" id="F1N405">
    <property type="interactions" value="1191"/>
</dbReference>
<dbReference type="GO" id="GO:0043005">
    <property type="term" value="C:neuron projection"/>
    <property type="evidence" value="ECO:0000318"/>
    <property type="project" value="GO_Central"/>
</dbReference>
<feature type="transmembrane region" description="Helical" evidence="6">
    <location>
        <begin position="1142"/>
        <end position="1163"/>
    </location>
</feature>
<dbReference type="GO" id="GO:0030517">
    <property type="term" value="P:negative regulation of axon extension"/>
    <property type="evidence" value="ECO:0007669"/>
    <property type="project" value="Ensembl"/>
</dbReference>
<feature type="transmembrane region" description="Helical" evidence="6">
    <location>
        <begin position="1033"/>
        <end position="1056"/>
    </location>
</feature>
<dbReference type="Proteomes" id="UP000009136">
    <property type="component" value="Chromosome 11"/>
</dbReference>
<dbReference type="GO" id="GO:0060317">
    <property type="term" value="P:cardiac epithelial to mesenchymal transition"/>
    <property type="evidence" value="ECO:0007669"/>
    <property type="project" value="Ensembl"/>
</dbReference>
<feature type="domain" description="Reticulon" evidence="8">
    <location>
        <begin position="1013"/>
        <end position="1183"/>
    </location>
</feature>
<evidence type="ECO:0000313" key="9">
    <source>
        <dbReference type="Ensembl" id="ENSBTAP00000014745.5"/>
    </source>
</evidence>
<feature type="compositionally biased region" description="Acidic residues" evidence="7">
    <location>
        <begin position="744"/>
        <end position="762"/>
    </location>
</feature>
<dbReference type="GO" id="GO:2000172">
    <property type="term" value="P:regulation of branching morphogenesis of a nerve"/>
    <property type="evidence" value="ECO:0007669"/>
    <property type="project" value="Ensembl"/>
</dbReference>
<feature type="region of interest" description="Disordered" evidence="7">
    <location>
        <begin position="784"/>
        <end position="814"/>
    </location>
</feature>
<dbReference type="GO" id="GO:0051292">
    <property type="term" value="P:nuclear pore complex assembly"/>
    <property type="evidence" value="ECO:0007669"/>
    <property type="project" value="Ensembl"/>
</dbReference>
<dbReference type="GO" id="GO:0050804">
    <property type="term" value="P:modulation of chemical synaptic transmission"/>
    <property type="evidence" value="ECO:0007669"/>
    <property type="project" value="Ensembl"/>
</dbReference>
<feature type="compositionally biased region" description="Pro residues" evidence="7">
    <location>
        <begin position="147"/>
        <end position="156"/>
    </location>
</feature>
<dbReference type="GO" id="GO:0090156">
    <property type="term" value="P:intracellular sphingolipid homeostasis"/>
    <property type="evidence" value="ECO:0007669"/>
    <property type="project" value="Ensembl"/>
</dbReference>
<protein>
    <recommendedName>
        <fullName evidence="6">Reticulon</fullName>
    </recommendedName>
</protein>
<dbReference type="HOGENOM" id="CLU_008323_0_0_1"/>
<feature type="region of interest" description="Disordered" evidence="7">
    <location>
        <begin position="1"/>
        <end position="196"/>
    </location>
</feature>
<dbReference type="Gene3D" id="1.20.5.2480">
    <property type="match status" value="1"/>
</dbReference>
<feature type="region of interest" description="Disordered" evidence="7">
    <location>
        <begin position="736"/>
        <end position="769"/>
    </location>
</feature>
<keyword evidence="5 6" id="KW-0472">Membrane</keyword>
<dbReference type="GO" id="GO:0001825">
    <property type="term" value="P:blastocyst formation"/>
    <property type="evidence" value="ECO:0007669"/>
    <property type="project" value="Ensembl"/>
</dbReference>